<keyword evidence="13" id="KW-1185">Reference proteome</keyword>
<dbReference type="PRINTS" id="PR01651">
    <property type="entry name" value="SECGEXPORT"/>
</dbReference>
<feature type="region of interest" description="Disordered" evidence="11">
    <location>
        <begin position="111"/>
        <end position="192"/>
    </location>
</feature>
<evidence type="ECO:0000256" key="1">
    <source>
        <dbReference type="ARBA" id="ARBA00004651"/>
    </source>
</evidence>
<dbReference type="KEGG" id="phm:PSMK_05140"/>
<evidence type="ECO:0000256" key="6">
    <source>
        <dbReference type="ARBA" id="ARBA00022927"/>
    </source>
</evidence>
<sequence>MPATLLPLTLAVPVLVTVLAALFALVSVLMMLIILVQKPKGGGLSGAFGGAGGNEGAFVGAKVGDFLTIVTASCFVVFVLLAMGLTWTTTPEAEAAVPVFEIPMDDAAAAEAEAAPAGDAAETATADGADGATPITPTTGDDPDSATANNANREPVAADMTAHDLVDDVLDAVAGEPADPQPGPGTPAPAAD</sequence>
<gene>
    <name evidence="12" type="primary">secG</name>
    <name evidence="12" type="ordered locus">PSMK_05140</name>
</gene>
<evidence type="ECO:0000256" key="4">
    <source>
        <dbReference type="ARBA" id="ARBA00022475"/>
    </source>
</evidence>
<feature type="compositionally biased region" description="Low complexity" evidence="11">
    <location>
        <begin position="111"/>
        <end position="140"/>
    </location>
</feature>
<dbReference type="GO" id="GO:0015450">
    <property type="term" value="F:protein-transporting ATPase activity"/>
    <property type="evidence" value="ECO:0007669"/>
    <property type="project" value="UniProtKB-UniRule"/>
</dbReference>
<protein>
    <recommendedName>
        <fullName evidence="10">Protein-export membrane protein SecG</fullName>
    </recommendedName>
</protein>
<dbReference type="Proteomes" id="UP000007881">
    <property type="component" value="Chromosome"/>
</dbReference>
<name>I0IBN5_PHYMF</name>
<comment type="function">
    <text evidence="10">Involved in protein export. Participates in an early event of protein translocation.</text>
</comment>
<feature type="compositionally biased region" description="Pro residues" evidence="11">
    <location>
        <begin position="179"/>
        <end position="192"/>
    </location>
</feature>
<feature type="transmembrane region" description="Helical" evidence="10">
    <location>
        <begin position="66"/>
        <end position="87"/>
    </location>
</feature>
<dbReference type="GO" id="GO:0043952">
    <property type="term" value="P:protein transport by the Sec complex"/>
    <property type="evidence" value="ECO:0007669"/>
    <property type="project" value="TreeGrafter"/>
</dbReference>
<keyword evidence="9 10" id="KW-0472">Membrane</keyword>
<proteinExistence type="inferred from homology"/>
<dbReference type="GO" id="GO:0065002">
    <property type="term" value="P:intracellular protein transmembrane transport"/>
    <property type="evidence" value="ECO:0007669"/>
    <property type="project" value="TreeGrafter"/>
</dbReference>
<keyword evidence="7 10" id="KW-1133">Transmembrane helix</keyword>
<comment type="subcellular location">
    <subcellularLocation>
        <location evidence="1 10">Cell membrane</location>
        <topology evidence="1 10">Multi-pass membrane protein</topology>
    </subcellularLocation>
</comment>
<dbReference type="Pfam" id="PF03840">
    <property type="entry name" value="SecG"/>
    <property type="match status" value="1"/>
</dbReference>
<evidence type="ECO:0000256" key="5">
    <source>
        <dbReference type="ARBA" id="ARBA00022692"/>
    </source>
</evidence>
<dbReference type="RefSeq" id="WP_014435893.1">
    <property type="nucleotide sequence ID" value="NC_017080.1"/>
</dbReference>
<dbReference type="GO" id="GO:0005886">
    <property type="term" value="C:plasma membrane"/>
    <property type="evidence" value="ECO:0007669"/>
    <property type="project" value="UniProtKB-SubCell"/>
</dbReference>
<dbReference type="PANTHER" id="PTHR34182:SF1">
    <property type="entry name" value="PROTEIN-EXPORT MEMBRANE PROTEIN SECG"/>
    <property type="match status" value="1"/>
</dbReference>
<keyword evidence="3 10" id="KW-0813">Transport</keyword>
<evidence type="ECO:0000256" key="10">
    <source>
        <dbReference type="RuleBase" id="RU365087"/>
    </source>
</evidence>
<comment type="similarity">
    <text evidence="2 10">Belongs to the SecG family.</text>
</comment>
<dbReference type="InterPro" id="IPR004692">
    <property type="entry name" value="SecG"/>
</dbReference>
<dbReference type="GO" id="GO:0009306">
    <property type="term" value="P:protein secretion"/>
    <property type="evidence" value="ECO:0007669"/>
    <property type="project" value="UniProtKB-UniRule"/>
</dbReference>
<keyword evidence="6 10" id="KW-0653">Protein transport</keyword>
<evidence type="ECO:0000256" key="11">
    <source>
        <dbReference type="SAM" id="MobiDB-lite"/>
    </source>
</evidence>
<keyword evidence="8 10" id="KW-0811">Translocation</keyword>
<keyword evidence="4 10" id="KW-1003">Cell membrane</keyword>
<evidence type="ECO:0000256" key="7">
    <source>
        <dbReference type="ARBA" id="ARBA00022989"/>
    </source>
</evidence>
<dbReference type="STRING" id="1142394.PSMK_05140"/>
<dbReference type="eggNOG" id="COG1314">
    <property type="taxonomic scope" value="Bacteria"/>
</dbReference>
<accession>I0IBN5</accession>
<dbReference type="PANTHER" id="PTHR34182">
    <property type="entry name" value="PROTEIN-EXPORT MEMBRANE PROTEIN SECG"/>
    <property type="match status" value="1"/>
</dbReference>
<evidence type="ECO:0000256" key="2">
    <source>
        <dbReference type="ARBA" id="ARBA00008445"/>
    </source>
</evidence>
<dbReference type="AlphaFoldDB" id="I0IBN5"/>
<evidence type="ECO:0000313" key="12">
    <source>
        <dbReference type="EMBL" id="BAM02673.1"/>
    </source>
</evidence>
<evidence type="ECO:0000256" key="3">
    <source>
        <dbReference type="ARBA" id="ARBA00022448"/>
    </source>
</evidence>
<reference evidence="12 13" key="1">
    <citation type="submission" date="2012-02" db="EMBL/GenBank/DDBJ databases">
        <title>Complete genome sequence of Phycisphaera mikurensis NBRC 102666.</title>
        <authorList>
            <person name="Ankai A."/>
            <person name="Hosoyama A."/>
            <person name="Terui Y."/>
            <person name="Sekine M."/>
            <person name="Fukai R."/>
            <person name="Kato Y."/>
            <person name="Nakamura S."/>
            <person name="Yamada-Narita S."/>
            <person name="Kawakoshi A."/>
            <person name="Fukunaga Y."/>
            <person name="Yamazaki S."/>
            <person name="Fujita N."/>
        </authorList>
    </citation>
    <scope>NUCLEOTIDE SEQUENCE [LARGE SCALE GENOMIC DNA]</scope>
    <source>
        <strain evidence="13">NBRC 102666 / KCTC 22515 / FYK2301M01</strain>
    </source>
</reference>
<feature type="transmembrane region" description="Helical" evidence="10">
    <location>
        <begin position="12"/>
        <end position="36"/>
    </location>
</feature>
<evidence type="ECO:0000256" key="9">
    <source>
        <dbReference type="ARBA" id="ARBA00023136"/>
    </source>
</evidence>
<dbReference type="NCBIfam" id="TIGR00810">
    <property type="entry name" value="secG"/>
    <property type="match status" value="1"/>
</dbReference>
<keyword evidence="5 10" id="KW-0812">Transmembrane</keyword>
<dbReference type="EMBL" id="AP012338">
    <property type="protein sequence ID" value="BAM02673.1"/>
    <property type="molecule type" value="Genomic_DNA"/>
</dbReference>
<evidence type="ECO:0000256" key="8">
    <source>
        <dbReference type="ARBA" id="ARBA00023010"/>
    </source>
</evidence>
<evidence type="ECO:0000313" key="13">
    <source>
        <dbReference type="Proteomes" id="UP000007881"/>
    </source>
</evidence>
<dbReference type="HOGENOM" id="CLU_1414017_0_0_0"/>
<organism evidence="12 13">
    <name type="scientific">Phycisphaera mikurensis (strain NBRC 102666 / KCTC 22515 / FYK2301M01)</name>
    <dbReference type="NCBI Taxonomy" id="1142394"/>
    <lineage>
        <taxon>Bacteria</taxon>
        <taxon>Pseudomonadati</taxon>
        <taxon>Planctomycetota</taxon>
        <taxon>Phycisphaerae</taxon>
        <taxon>Phycisphaerales</taxon>
        <taxon>Phycisphaeraceae</taxon>
        <taxon>Phycisphaera</taxon>
    </lineage>
</organism>